<dbReference type="STRING" id="666681.M301_1377"/>
<evidence type="ECO:0000313" key="7">
    <source>
        <dbReference type="Proteomes" id="UP000000383"/>
    </source>
</evidence>
<dbReference type="InterPro" id="IPR019734">
    <property type="entry name" value="TPR_rpt"/>
</dbReference>
<dbReference type="SUPFAM" id="SSF48452">
    <property type="entry name" value="TPR-like"/>
    <property type="match status" value="2"/>
</dbReference>
<evidence type="ECO:0000256" key="4">
    <source>
        <dbReference type="ARBA" id="ARBA00022803"/>
    </source>
</evidence>
<reference evidence="7" key="1">
    <citation type="submission" date="2010-05" db="EMBL/GenBank/DDBJ databases">
        <title>Complete sequence of Methylotenera sp. 301.</title>
        <authorList>
            <person name="Lucas S."/>
            <person name="Copeland A."/>
            <person name="Lapidus A."/>
            <person name="Cheng J.-F."/>
            <person name="Bruce D."/>
            <person name="Goodwin L."/>
            <person name="Pitluck S."/>
            <person name="Clum A."/>
            <person name="Land M."/>
            <person name="Hauser L."/>
            <person name="Kyrpides N."/>
            <person name="Ivanova N."/>
            <person name="Chistoservova L."/>
            <person name="Kalyuzhnaya M."/>
            <person name="Woyke T."/>
        </authorList>
    </citation>
    <scope>NUCLEOTIDE SEQUENCE [LARGE SCALE GENOMIC DNA]</scope>
    <source>
        <strain evidence="7">301</strain>
    </source>
</reference>
<reference evidence="6 7" key="2">
    <citation type="journal article" date="2011" name="J. Bacteriol.">
        <title>Genomes of three methylotrophs from a single niche uncover genetic and metabolic divergence of Methylophilaceae.</title>
        <authorList>
            <person name="Lapidus A."/>
            <person name="Clum A."/>
            <person name="Labutti K."/>
            <person name="Kaluzhnaya M.G."/>
            <person name="Lim S."/>
            <person name="Beck D.A."/>
            <person name="Glavina Del Rio T."/>
            <person name="Nolan M."/>
            <person name="Mavromatis K."/>
            <person name="Huntemann M."/>
            <person name="Lucas S."/>
            <person name="Lidstrom M.E."/>
            <person name="Ivanova N."/>
            <person name="Chistoserdova L."/>
        </authorList>
    </citation>
    <scope>NUCLEOTIDE SEQUENCE [LARGE SCALE GENOMIC DNA]</scope>
    <source>
        <strain evidence="6 7">301</strain>
    </source>
</reference>
<dbReference type="KEGG" id="meh:M301_1377"/>
<dbReference type="eggNOG" id="COG0457">
    <property type="taxonomic scope" value="Bacteria"/>
</dbReference>
<organism evidence="6 7">
    <name type="scientific">Methylotenera versatilis (strain 301)</name>
    <dbReference type="NCBI Taxonomy" id="666681"/>
    <lineage>
        <taxon>Bacteria</taxon>
        <taxon>Pseudomonadati</taxon>
        <taxon>Pseudomonadota</taxon>
        <taxon>Betaproteobacteria</taxon>
        <taxon>Nitrosomonadales</taxon>
        <taxon>Methylophilaceae</taxon>
        <taxon>Methylotenera</taxon>
    </lineage>
</organism>
<evidence type="ECO:0000256" key="1">
    <source>
        <dbReference type="ARBA" id="ARBA00004496"/>
    </source>
</evidence>
<dbReference type="HOGENOM" id="CLU_911569_0_0_4"/>
<keyword evidence="4" id="KW-0802">TPR repeat</keyword>
<dbReference type="InterPro" id="IPR051476">
    <property type="entry name" value="Bac_ResReg_Asp_Phosphatase"/>
</dbReference>
<dbReference type="Pfam" id="PF13181">
    <property type="entry name" value="TPR_8"/>
    <property type="match status" value="3"/>
</dbReference>
<dbReference type="PANTHER" id="PTHR46630:SF1">
    <property type="entry name" value="TETRATRICOPEPTIDE REPEAT PROTEIN 29"/>
    <property type="match status" value="1"/>
</dbReference>
<accession>D7DI75</accession>
<dbReference type="OrthoDB" id="8534383at2"/>
<dbReference type="InterPro" id="IPR011990">
    <property type="entry name" value="TPR-like_helical_dom_sf"/>
</dbReference>
<dbReference type="GO" id="GO:0005737">
    <property type="term" value="C:cytoplasm"/>
    <property type="evidence" value="ECO:0007669"/>
    <property type="project" value="UniProtKB-SubCell"/>
</dbReference>
<comment type="subcellular location">
    <subcellularLocation>
        <location evidence="1">Cytoplasm</location>
    </subcellularLocation>
</comment>
<gene>
    <name evidence="6" type="ordered locus">M301_1377</name>
</gene>
<comment type="similarity">
    <text evidence="5">Belongs to the Rap family.</text>
</comment>
<evidence type="ECO:0000256" key="2">
    <source>
        <dbReference type="ARBA" id="ARBA00022490"/>
    </source>
</evidence>
<dbReference type="Gene3D" id="1.25.40.10">
    <property type="entry name" value="Tetratricopeptide repeat domain"/>
    <property type="match status" value="3"/>
</dbReference>
<dbReference type="AlphaFoldDB" id="D7DI75"/>
<dbReference type="RefSeq" id="WP_013148074.1">
    <property type="nucleotide sequence ID" value="NC_014207.1"/>
</dbReference>
<dbReference type="PANTHER" id="PTHR46630">
    <property type="entry name" value="TETRATRICOPEPTIDE REPEAT PROTEIN 29"/>
    <property type="match status" value="1"/>
</dbReference>
<keyword evidence="7" id="KW-1185">Reference proteome</keyword>
<evidence type="ECO:0000313" key="6">
    <source>
        <dbReference type="EMBL" id="ADI29760.1"/>
    </source>
</evidence>
<sequence precursor="true">MKLQITLSSIFITLFLNNVYAESAEVSACKSALNKGDAVTALKQAEKALSNNNKEVEAFICQGRALTATTKFDLALSSFKQANNLSTDVFDKTSTTLLIGRTYHALKQDDSAIASFQQSLVNAKAANNQAFERVAHNAMGDVYFENNQYAQALPEYMAGTKLAANDNERGESYEKVASTHHKLNQNDLAVEYQLKAYLMHDTAGTLDQYAHSSVELGRYYVITKSYTSAENILNKIIKFAKEQGGAYYEAQGSYVLAQVKVAKGDIATAKSLIENAKLIAKNTNDKALDAEIDQETAGLF</sequence>
<evidence type="ECO:0000256" key="3">
    <source>
        <dbReference type="ARBA" id="ARBA00022737"/>
    </source>
</evidence>
<keyword evidence="3" id="KW-0677">Repeat</keyword>
<evidence type="ECO:0000256" key="5">
    <source>
        <dbReference type="ARBA" id="ARBA00038253"/>
    </source>
</evidence>
<dbReference type="SMART" id="SM00028">
    <property type="entry name" value="TPR"/>
    <property type="match status" value="5"/>
</dbReference>
<proteinExistence type="inferred from homology"/>
<dbReference type="EMBL" id="CP002056">
    <property type="protein sequence ID" value="ADI29760.1"/>
    <property type="molecule type" value="Genomic_DNA"/>
</dbReference>
<protein>
    <submittedName>
        <fullName evidence="6">Tetratricopeptide domain protein</fullName>
    </submittedName>
</protein>
<name>D7DI75_METV0</name>
<dbReference type="Proteomes" id="UP000000383">
    <property type="component" value="Chromosome"/>
</dbReference>
<keyword evidence="2" id="KW-0963">Cytoplasm</keyword>